<dbReference type="Gene3D" id="3.90.226.10">
    <property type="entry name" value="2-enoyl-CoA Hydratase, Chain A, domain 1"/>
    <property type="match status" value="1"/>
</dbReference>
<dbReference type="OrthoDB" id="9790967at2"/>
<keyword evidence="6" id="KW-1185">Reference proteome</keyword>
<dbReference type="eggNOG" id="COG1024">
    <property type="taxonomic scope" value="Bacteria"/>
</dbReference>
<comment type="catalytic activity">
    <reaction evidence="1">
        <text>3-hydroxy-2-methylpropanoyl-CoA + H2O = 3-hydroxy-2-methylpropanoate + CoA + H(+)</text>
        <dbReference type="Rhea" id="RHEA:20888"/>
        <dbReference type="ChEBI" id="CHEBI:11805"/>
        <dbReference type="ChEBI" id="CHEBI:15377"/>
        <dbReference type="ChEBI" id="CHEBI:15378"/>
        <dbReference type="ChEBI" id="CHEBI:57287"/>
        <dbReference type="ChEBI" id="CHEBI:57340"/>
        <dbReference type="EC" id="3.1.2.4"/>
    </reaction>
</comment>
<dbReference type="GO" id="GO:0003860">
    <property type="term" value="F:3-hydroxyisobutyryl-CoA hydrolase activity"/>
    <property type="evidence" value="ECO:0007669"/>
    <property type="project" value="UniProtKB-EC"/>
</dbReference>
<dbReference type="Pfam" id="PF16113">
    <property type="entry name" value="ECH_2"/>
    <property type="match status" value="1"/>
</dbReference>
<organism evidence="5 6">
    <name type="scientific">Segniliparus rugosus (strain ATCC BAA-974 / DSM 45345 / CCUG 50838 / CIP 108380 / JCM 13579 / CDC 945)</name>
    <dbReference type="NCBI Taxonomy" id="679197"/>
    <lineage>
        <taxon>Bacteria</taxon>
        <taxon>Bacillati</taxon>
        <taxon>Actinomycetota</taxon>
        <taxon>Actinomycetes</taxon>
        <taxon>Mycobacteriales</taxon>
        <taxon>Segniliparaceae</taxon>
        <taxon>Segniliparus</taxon>
    </lineage>
</organism>
<gene>
    <name evidence="5" type="ORF">HMPREF9336_03016</name>
</gene>
<dbReference type="STRING" id="679197.HMPREF9336_03016"/>
<dbReference type="EMBL" id="ACZI02000001">
    <property type="protein sequence ID" value="EFV12107.1"/>
    <property type="molecule type" value="Genomic_DNA"/>
</dbReference>
<evidence type="ECO:0000256" key="3">
    <source>
        <dbReference type="ARBA" id="ARBA00022801"/>
    </source>
</evidence>
<dbReference type="GO" id="GO:0006574">
    <property type="term" value="P:L-valine catabolic process"/>
    <property type="evidence" value="ECO:0007669"/>
    <property type="project" value="TreeGrafter"/>
</dbReference>
<keyword evidence="3" id="KW-0378">Hydrolase</keyword>
<name>E5XU44_SEGRC</name>
<dbReference type="InterPro" id="IPR045004">
    <property type="entry name" value="ECH_dom"/>
</dbReference>
<sequence>MTSHVRATAENGVGHLVLSRPQALNALDLAMIRELAGPLAAWAHDDSVRRVVVTSDSPKAFCAGGDIRAIRELALKGETESIRQYFAEEYTLNRLIAEYPKEYVAVIDGYALGGGLGISVHGAERIVTEHAVAAMPETAIGFFPDIGASYFLSRLQGELGTYLGLTGARLTGSDVVASGLATRFVPRAHLADAVAALVSGVDSDSVWGAYTEEVPPIGLPLERIDAVFAGHSAADVLSRIEGETGEWAQATREALAAASPTSLAVTLRLIREGAASDLAACLARELDLATTVTKTEDFAEGVRAALVDKDRSPTWRPNAVADVAPDTIEELFRPHPA</sequence>
<dbReference type="EC" id="3.1.2.4" evidence="2"/>
<dbReference type="InterPro" id="IPR029045">
    <property type="entry name" value="ClpP/crotonase-like_dom_sf"/>
</dbReference>
<comment type="caution">
    <text evidence="5">The sequence shown here is derived from an EMBL/GenBank/DDBJ whole genome shotgun (WGS) entry which is preliminary data.</text>
</comment>
<dbReference type="PANTHER" id="PTHR43176">
    <property type="entry name" value="3-HYDROXYISOBUTYRYL-COA HYDROLASE-RELATED"/>
    <property type="match status" value="1"/>
</dbReference>
<evidence type="ECO:0000256" key="1">
    <source>
        <dbReference type="ARBA" id="ARBA00001709"/>
    </source>
</evidence>
<evidence type="ECO:0000256" key="2">
    <source>
        <dbReference type="ARBA" id="ARBA00011915"/>
    </source>
</evidence>
<proteinExistence type="predicted"/>
<dbReference type="InterPro" id="IPR032259">
    <property type="entry name" value="HIBYL-CoA-H"/>
</dbReference>
<dbReference type="HOGENOM" id="CLU_009834_22_1_11"/>
<dbReference type="Proteomes" id="UP000004816">
    <property type="component" value="Unassembled WGS sequence"/>
</dbReference>
<dbReference type="RefSeq" id="WP_007471678.1">
    <property type="nucleotide sequence ID" value="NZ_KI391953.1"/>
</dbReference>
<dbReference type="PANTHER" id="PTHR43176:SF3">
    <property type="entry name" value="3-HYDROXYISOBUTYRYL-COA HYDROLASE, MITOCHONDRIAL"/>
    <property type="match status" value="1"/>
</dbReference>
<protein>
    <recommendedName>
        <fullName evidence="2">3-hydroxyisobutyryl-CoA hydrolase</fullName>
        <ecNumber evidence="2">3.1.2.4</ecNumber>
    </recommendedName>
</protein>
<evidence type="ECO:0000259" key="4">
    <source>
        <dbReference type="Pfam" id="PF16113"/>
    </source>
</evidence>
<dbReference type="CDD" id="cd06558">
    <property type="entry name" value="crotonase-like"/>
    <property type="match status" value="1"/>
</dbReference>
<accession>E5XU44</accession>
<evidence type="ECO:0000313" key="5">
    <source>
        <dbReference type="EMBL" id="EFV12107.1"/>
    </source>
</evidence>
<dbReference type="AlphaFoldDB" id="E5XU44"/>
<dbReference type="NCBIfam" id="NF004127">
    <property type="entry name" value="PRK05617.1"/>
    <property type="match status" value="1"/>
</dbReference>
<dbReference type="SUPFAM" id="SSF52096">
    <property type="entry name" value="ClpP/crotonase"/>
    <property type="match status" value="1"/>
</dbReference>
<feature type="domain" description="Enoyl-CoA hydratase/isomerase" evidence="4">
    <location>
        <begin position="13"/>
        <end position="332"/>
    </location>
</feature>
<evidence type="ECO:0000313" key="6">
    <source>
        <dbReference type="Proteomes" id="UP000004816"/>
    </source>
</evidence>
<reference evidence="5 6" key="1">
    <citation type="journal article" date="2011" name="Stand. Genomic Sci.">
        <title>High quality draft genome sequence of Segniliparus rugosus CDC 945(T)= (ATCC BAA-974(T)).</title>
        <authorList>
            <person name="Earl A.M."/>
            <person name="Desjardins C.A."/>
            <person name="Fitzgerald M.G."/>
            <person name="Arachchi H.M."/>
            <person name="Zeng Q."/>
            <person name="Mehta T."/>
            <person name="Griggs A."/>
            <person name="Birren B.W."/>
            <person name="Toney N.C."/>
            <person name="Carr J."/>
            <person name="Posey J."/>
            <person name="Butler W.R."/>
        </authorList>
    </citation>
    <scope>NUCLEOTIDE SEQUENCE [LARGE SCALE GENOMIC DNA]</scope>
    <source>
        <strain evidence="6">ATCC BAA-974 / DSM 45345 / CCUG 50838 / CIP 108380 / JCM 13579 / CDC 945</strain>
    </source>
</reference>